<sequence length="85" mass="9571">MRGFDAPEQRVCSAAILNRTARECLRLFGVAGDEPLKFLIYGPRTAPKGVPPAHRRKCGTLRAADPSPWFATVRCRPRQPIPDWR</sequence>
<accession>A0A023D9D5</accession>
<gene>
    <name evidence="1" type="ORF">Amme_121_024</name>
</gene>
<dbReference type="EMBL" id="BAND01000120">
    <property type="protein sequence ID" value="GAJ30325.1"/>
    <property type="molecule type" value="Genomic_DNA"/>
</dbReference>
<evidence type="ECO:0000313" key="1">
    <source>
        <dbReference type="EMBL" id="GAJ30325.1"/>
    </source>
</evidence>
<reference evidence="2" key="1">
    <citation type="journal article" date="2014" name="FEMS Microbiol. Lett.">
        <title>Draft Genomic DNA Sequence of the Facultatively Methylotrophic Bacterium Acidomonas methanolica type strain MB58.</title>
        <authorList>
            <person name="Higashiura N."/>
            <person name="Hadano H."/>
            <person name="Hirakawa H."/>
            <person name="Matsutani M."/>
            <person name="Takabe S."/>
            <person name="Matsushita K."/>
            <person name="Azuma Y."/>
        </authorList>
    </citation>
    <scope>NUCLEOTIDE SEQUENCE [LARGE SCALE GENOMIC DNA]</scope>
    <source>
        <strain evidence="2">MB58</strain>
    </source>
</reference>
<evidence type="ECO:0000313" key="2">
    <source>
        <dbReference type="Proteomes" id="UP000019760"/>
    </source>
</evidence>
<reference evidence="1 2" key="2">
    <citation type="journal article" date="2014" name="FEMS Microbiol. Lett.">
        <title>Draft genomic DNA sequence of the facultatively methylotrophic bacterium Acidomonas methanolica type strain MB58.</title>
        <authorList>
            <person name="Higashiura N."/>
            <person name="Hadano H."/>
            <person name="Hirakawa H."/>
            <person name="Matsutani M."/>
            <person name="Takabe S."/>
            <person name="Matsushita K."/>
            <person name="Azuma Y."/>
        </authorList>
    </citation>
    <scope>NUCLEOTIDE SEQUENCE [LARGE SCALE GENOMIC DNA]</scope>
    <source>
        <strain evidence="1 2">MB58</strain>
    </source>
</reference>
<name>A0A023D9D5_ACIMT</name>
<comment type="caution">
    <text evidence="1">The sequence shown here is derived from an EMBL/GenBank/DDBJ whole genome shotgun (WGS) entry which is preliminary data.</text>
</comment>
<organism evidence="1 2">
    <name type="scientific">Acidomonas methanolica NBRC 104435</name>
    <dbReference type="NCBI Taxonomy" id="1231351"/>
    <lineage>
        <taxon>Bacteria</taxon>
        <taxon>Pseudomonadati</taxon>
        <taxon>Pseudomonadota</taxon>
        <taxon>Alphaproteobacteria</taxon>
        <taxon>Acetobacterales</taxon>
        <taxon>Acetobacteraceae</taxon>
        <taxon>Acidomonas</taxon>
    </lineage>
</organism>
<protein>
    <submittedName>
        <fullName evidence="1">Uncharacterized protein</fullName>
    </submittedName>
</protein>
<dbReference type="AlphaFoldDB" id="A0A023D9D5"/>
<keyword evidence="2" id="KW-1185">Reference proteome</keyword>
<dbReference type="Proteomes" id="UP000019760">
    <property type="component" value="Unassembled WGS sequence"/>
</dbReference>
<proteinExistence type="predicted"/>